<keyword evidence="4 5" id="KW-0949">S-adenosyl-L-methionine</keyword>
<evidence type="ECO:0000256" key="3">
    <source>
        <dbReference type="ARBA" id="ARBA00022679"/>
    </source>
</evidence>
<dbReference type="InterPro" id="IPR007213">
    <property type="entry name" value="Ppm1/Ppm2/Tcmp"/>
</dbReference>
<keyword evidence="7" id="KW-1185">Reference proteome</keyword>
<proteinExistence type="inferred from homology"/>
<dbReference type="InterPro" id="IPR011610">
    <property type="entry name" value="SAM_mthyl_Trfase_ML2640-like"/>
</dbReference>
<name>A0ABY4QQS5_9MYCO</name>
<evidence type="ECO:0000256" key="1">
    <source>
        <dbReference type="ARBA" id="ARBA00003907"/>
    </source>
</evidence>
<dbReference type="RefSeq" id="WP_219065640.1">
    <property type="nucleotide sequence ID" value="NZ_CAJUXY010000002.1"/>
</dbReference>
<reference evidence="6" key="1">
    <citation type="submission" date="2022-05" db="EMBL/GenBank/DDBJ databases">
        <title>A methanotrophic Mycobacterium dominates a cave microbial ecosystem.</title>
        <authorList>
            <person name="Van Spanning R.J.M."/>
            <person name="Guan Q."/>
            <person name="Melkonian C."/>
            <person name="Gallant J."/>
            <person name="Polerecky L."/>
            <person name="Flot J.-F."/>
            <person name="Brandt B.W."/>
            <person name="Braster M."/>
            <person name="Iturbe Espinoza P."/>
            <person name="Aerts J."/>
            <person name="Meima-Franke M."/>
            <person name="Piersma S.R."/>
            <person name="Bunduc C."/>
            <person name="Ummels R."/>
            <person name="Pain A."/>
            <person name="Fleming E.J."/>
            <person name="van der Wel N."/>
            <person name="Gherman V.D."/>
            <person name="Sarbu S.M."/>
            <person name="Bodelier P.L.E."/>
            <person name="Bitter W."/>
        </authorList>
    </citation>
    <scope>NUCLEOTIDE SEQUENCE</scope>
    <source>
        <strain evidence="6">Sulfur Cave</strain>
    </source>
</reference>
<dbReference type="Proteomes" id="UP001056610">
    <property type="component" value="Chromosome"/>
</dbReference>
<keyword evidence="3 6" id="KW-0808">Transferase</keyword>
<sequence length="301" mass="33033">MARTDDDSWDITETVGATALGVAMARAAESTQECPLFTDPYAQLFVDAARENGWEPTASMTGRVRIIGGYAAARTKWFDEFFIAAGANGIEQAVILASGLDARAWRLPWVQGSVVYEIDQPRVLAFKANTLAAHGAQPSVTYQAVQIDLRSDWPTALREAGFDASTPTAWSAEGVLPYLPAAGQDVLFERVAALSADGSRLAVEALGPNNFDPEYLERRREHLRRVLSDAGQESDANVPDIADLWFTEERADLAEWLAGRGWTVTVIEPLNLMERYGRRPTGDVEDLTPRSVFLEARLNTT</sequence>
<evidence type="ECO:0000313" key="7">
    <source>
        <dbReference type="Proteomes" id="UP001056610"/>
    </source>
</evidence>
<evidence type="ECO:0000256" key="5">
    <source>
        <dbReference type="RuleBase" id="RU362030"/>
    </source>
</evidence>
<dbReference type="Pfam" id="PF04072">
    <property type="entry name" value="LCM"/>
    <property type="match status" value="1"/>
</dbReference>
<evidence type="ECO:0000256" key="4">
    <source>
        <dbReference type="ARBA" id="ARBA00022691"/>
    </source>
</evidence>
<gene>
    <name evidence="6" type="ORF">M5I08_06155</name>
</gene>
<dbReference type="PANTHER" id="PTHR43619:SF2">
    <property type="entry name" value="S-ADENOSYL-L-METHIONINE-DEPENDENT METHYLTRANSFERASES SUPERFAMILY PROTEIN"/>
    <property type="match status" value="1"/>
</dbReference>
<accession>A0ABY4QQS5</accession>
<protein>
    <recommendedName>
        <fullName evidence="5">S-adenosyl-L-methionine-dependent methyltransferase</fullName>
        <ecNumber evidence="5">2.1.1.-</ecNumber>
    </recommendedName>
</protein>
<dbReference type="EMBL" id="CP097320">
    <property type="protein sequence ID" value="UQX11950.1"/>
    <property type="molecule type" value="Genomic_DNA"/>
</dbReference>
<evidence type="ECO:0000313" key="6">
    <source>
        <dbReference type="EMBL" id="UQX11950.1"/>
    </source>
</evidence>
<dbReference type="EC" id="2.1.1.-" evidence="5"/>
<comment type="similarity">
    <text evidence="5">Belongs to the UPF0677 family.</text>
</comment>
<comment type="function">
    <text evidence="1 5">Exhibits S-adenosyl-L-methionine-dependent methyltransferase activity.</text>
</comment>
<dbReference type="GO" id="GO:0008168">
    <property type="term" value="F:methyltransferase activity"/>
    <property type="evidence" value="ECO:0007669"/>
    <property type="project" value="UniProtKB-KW"/>
</dbReference>
<keyword evidence="2 5" id="KW-0489">Methyltransferase</keyword>
<dbReference type="GO" id="GO:0032259">
    <property type="term" value="P:methylation"/>
    <property type="evidence" value="ECO:0007669"/>
    <property type="project" value="UniProtKB-KW"/>
</dbReference>
<evidence type="ECO:0000256" key="2">
    <source>
        <dbReference type="ARBA" id="ARBA00022603"/>
    </source>
</evidence>
<dbReference type="PANTHER" id="PTHR43619">
    <property type="entry name" value="S-ADENOSYL-L-METHIONINE-DEPENDENT METHYLTRANSFERASE YKTD-RELATED"/>
    <property type="match status" value="1"/>
</dbReference>
<dbReference type="NCBIfam" id="TIGR00027">
    <property type="entry name" value="mthyl_TIGR00027"/>
    <property type="match status" value="1"/>
</dbReference>
<organism evidence="6 7">
    <name type="scientific">Candidatus Mycobacterium methanotrophicum</name>
    <dbReference type="NCBI Taxonomy" id="2943498"/>
    <lineage>
        <taxon>Bacteria</taxon>
        <taxon>Bacillati</taxon>
        <taxon>Actinomycetota</taxon>
        <taxon>Actinomycetes</taxon>
        <taxon>Mycobacteriales</taxon>
        <taxon>Mycobacteriaceae</taxon>
        <taxon>Mycobacterium</taxon>
    </lineage>
</organism>